<keyword evidence="5" id="KW-1185">Reference proteome</keyword>
<organism evidence="4 5">
    <name type="scientific">Populus alba x Populus x berolinensis</name>
    <dbReference type="NCBI Taxonomy" id="444605"/>
    <lineage>
        <taxon>Eukaryota</taxon>
        <taxon>Viridiplantae</taxon>
        <taxon>Streptophyta</taxon>
        <taxon>Embryophyta</taxon>
        <taxon>Tracheophyta</taxon>
        <taxon>Spermatophyta</taxon>
        <taxon>Magnoliopsida</taxon>
        <taxon>eudicotyledons</taxon>
        <taxon>Gunneridae</taxon>
        <taxon>Pentapetalae</taxon>
        <taxon>rosids</taxon>
        <taxon>fabids</taxon>
        <taxon>Malpighiales</taxon>
        <taxon>Salicaceae</taxon>
        <taxon>Saliceae</taxon>
        <taxon>Populus</taxon>
    </lineage>
</organism>
<dbReference type="Pfam" id="PF11331">
    <property type="entry name" value="Zn_ribbon_12"/>
    <property type="match status" value="1"/>
</dbReference>
<dbReference type="Proteomes" id="UP001164929">
    <property type="component" value="Chromosome 19"/>
</dbReference>
<feature type="compositionally biased region" description="Polar residues" evidence="1">
    <location>
        <begin position="168"/>
        <end position="181"/>
    </location>
</feature>
<feature type="region of interest" description="Disordered" evidence="1">
    <location>
        <begin position="43"/>
        <end position="92"/>
    </location>
</feature>
<feature type="compositionally biased region" description="Polar residues" evidence="1">
    <location>
        <begin position="551"/>
        <end position="560"/>
    </location>
</feature>
<evidence type="ECO:0000259" key="2">
    <source>
        <dbReference type="Pfam" id="PF11331"/>
    </source>
</evidence>
<feature type="compositionally biased region" description="Basic and acidic residues" evidence="1">
    <location>
        <begin position="147"/>
        <end position="163"/>
    </location>
</feature>
<feature type="domain" description="Probable zinc-ribbon" evidence="2">
    <location>
        <begin position="1348"/>
        <end position="1392"/>
    </location>
</feature>
<feature type="compositionally biased region" description="Polar residues" evidence="1">
    <location>
        <begin position="299"/>
        <end position="320"/>
    </location>
</feature>
<dbReference type="EMBL" id="JAQIZT010000019">
    <property type="protein sequence ID" value="KAJ6952255.1"/>
    <property type="molecule type" value="Genomic_DNA"/>
</dbReference>
<proteinExistence type="predicted"/>
<dbReference type="PANTHER" id="PTHR31105:SF38">
    <property type="entry name" value="PROTEIN ENHANCED DISEASE RESISTANCE 4"/>
    <property type="match status" value="1"/>
</dbReference>
<feature type="compositionally biased region" description="Basic residues" evidence="1">
    <location>
        <begin position="1042"/>
        <end position="1051"/>
    </location>
</feature>
<evidence type="ECO:0008006" key="6">
    <source>
        <dbReference type="Google" id="ProtNLM"/>
    </source>
</evidence>
<feature type="domain" description="Enhanced disease resistance 4-like N-terminal" evidence="3">
    <location>
        <begin position="8"/>
        <end position="40"/>
    </location>
</feature>
<comment type="caution">
    <text evidence="4">The sequence shown here is derived from an EMBL/GenBank/DDBJ whole genome shotgun (WGS) entry which is preliminary data.</text>
</comment>
<feature type="compositionally biased region" description="Polar residues" evidence="1">
    <location>
        <begin position="713"/>
        <end position="723"/>
    </location>
</feature>
<evidence type="ECO:0000313" key="4">
    <source>
        <dbReference type="EMBL" id="KAJ6952255.1"/>
    </source>
</evidence>
<gene>
    <name evidence="4" type="ORF">NC653_041410</name>
</gene>
<feature type="compositionally biased region" description="Polar residues" evidence="1">
    <location>
        <begin position="1461"/>
        <end position="1470"/>
    </location>
</feature>
<feature type="compositionally biased region" description="Basic and acidic residues" evidence="1">
    <location>
        <begin position="200"/>
        <end position="222"/>
    </location>
</feature>
<evidence type="ECO:0000256" key="1">
    <source>
        <dbReference type="SAM" id="MobiDB-lite"/>
    </source>
</evidence>
<feature type="region of interest" description="Disordered" evidence="1">
    <location>
        <begin position="118"/>
        <end position="265"/>
    </location>
</feature>
<dbReference type="InterPro" id="IPR055126">
    <property type="entry name" value="EDR4-like_N"/>
</dbReference>
<evidence type="ECO:0000313" key="5">
    <source>
        <dbReference type="Proteomes" id="UP001164929"/>
    </source>
</evidence>
<reference evidence="4" key="1">
    <citation type="journal article" date="2023" name="Mol. Ecol. Resour.">
        <title>Chromosome-level genome assembly of a triploid poplar Populus alba 'Berolinensis'.</title>
        <authorList>
            <person name="Chen S."/>
            <person name="Yu Y."/>
            <person name="Wang X."/>
            <person name="Wang S."/>
            <person name="Zhang T."/>
            <person name="Zhou Y."/>
            <person name="He R."/>
            <person name="Meng N."/>
            <person name="Wang Y."/>
            <person name="Liu W."/>
            <person name="Liu Z."/>
            <person name="Liu J."/>
            <person name="Guo Q."/>
            <person name="Huang H."/>
            <person name="Sederoff R.R."/>
            <person name="Wang G."/>
            <person name="Qu G."/>
            <person name="Chen S."/>
        </authorList>
    </citation>
    <scope>NUCLEOTIDE SEQUENCE</scope>
    <source>
        <strain evidence="4">SC-2020</strain>
    </source>
</reference>
<feature type="compositionally biased region" description="Basic and acidic residues" evidence="1">
    <location>
        <begin position="922"/>
        <end position="943"/>
    </location>
</feature>
<feature type="compositionally biased region" description="Basic and acidic residues" evidence="1">
    <location>
        <begin position="56"/>
        <end position="84"/>
    </location>
</feature>
<dbReference type="InterPro" id="IPR040244">
    <property type="entry name" value="EDR4-like"/>
</dbReference>
<dbReference type="PANTHER" id="PTHR31105">
    <property type="entry name" value="EXTRA-LARGE G-PROTEIN-LIKE"/>
    <property type="match status" value="1"/>
</dbReference>
<name>A0AAD6PNZ0_9ROSI</name>
<feature type="compositionally biased region" description="Polar residues" evidence="1">
    <location>
        <begin position="1141"/>
        <end position="1156"/>
    </location>
</feature>
<dbReference type="Pfam" id="PF22910">
    <property type="entry name" value="EDR4-like_1st"/>
    <property type="match status" value="1"/>
</dbReference>
<dbReference type="GO" id="GO:1900150">
    <property type="term" value="P:regulation of defense response to fungus"/>
    <property type="evidence" value="ECO:0007669"/>
    <property type="project" value="InterPro"/>
</dbReference>
<feature type="region of interest" description="Disordered" evidence="1">
    <location>
        <begin position="353"/>
        <end position="960"/>
    </location>
</feature>
<accession>A0AAD6PNZ0</accession>
<feature type="region of interest" description="Disordered" evidence="1">
    <location>
        <begin position="290"/>
        <end position="335"/>
    </location>
</feature>
<sequence length="1543" mass="167809">MNGGSAAKIRFVRCPKCRQVLVEPQDIPVYKCGGCGTHLQVKNRKSNPEVATSGLHETDAAQKNRSDHISEAKESSSSNHEEIFHSPGECSSDQLNGGDCAASGDCDLDHLSGANLPEELRRSGSDRNGSGDFDSKQPGGVNSSHNQKNEIDKNDPGDSDNEHVVGVGSSNEHQQNGSGQNETEDCVDLKVIGTSLSSDDPERGNDSNESPECDHEQPEIFHEVQIQQLESGDCNDEQLGGMGGISTEAQNDWSDRNDSSDGNVEQAGFSYRACLPTKLDEELSPLAAAKPKAEVNEGGIQQNESGAFSDEQLGSVNLSTEAEDDRSDQNDSLDFSIEQAGISYEVCSPTRRAHLKNKEPSPLAGAKSEVEVSDESSPLTVTKAELDAYSDSDGTSNNVCSPTRRAHLKNKEPSLLAGAKSEVEVSDESSPLTVTKAELDAHSDSDGTSNNVCSPTRRAHLKNKEPSPLAGAKSEVEVSDESSPLAATKAELDALSDSDGTSNNVCSPTKRAHLKNKEPSPLAGAKSEVEVSDESSQLTVTKAELDAYSDSDGTSNNVCSPTRRAHLKNKEPSPLAGARAKSEVEVSDESSTLTATKAELDAHSDSDGTSNNVCSPTRRAHLKNKEPSPLAGAKSEVEVSDESSPLAATKAELDALSDSDGTSNNVCSPTRRAHLKNKEPSPLAGAKSEVEVSDESSPLTVTKAELDAHSDSDGTSNNVCSTTRRAHLKNKERSPLAGAKSEVEVSDESSQLAATKAELDAHSDSDGTFNDVCSPTRRAHLKNKEPSPLAGAKSEVEVSDESSQLTVTKAELDAHSDSDGTSNDVCSPTRRAHLKNKEPSPLAGARAKSEVEVSDESSQLAATKAELDAHSDSDGTSSDDCSLTKLALLENKELSSVEGEKSEAGASNESSQLAGAKALLDASKESGSDFRKSSVEKSVDKDGASVVAAQRPAGESISSNIFVTSPNEQLEKLHETGRHDFDRVQCTDTFKTMDLIDPSSELSDSLIDLSKSPATRSSRAYYDDTVSSYEGTDDQLPDRPKHPFRNTHKQANHAASNERPRSEKFVANSSLGMQHHLKNHASIISDNNHRALKSSKLNHDELVEHTRVAHPARNWRRLEKDEYPSQAPFYQRGFLAGYDNGSPSNQNNNESRSNPYFHSREKAAYTEQEKMKLLEMIYELQDQVNVLNGKEKGRVAPGVTWKDHNPSYNDHLEQVIFNDLDYPRYPGRFRGGSNWHEQSKYSQIPSAEVASNRNQVDHLCCCPQDWRLAQLPPPNLHHNRVFCKAQDHVEFYHSYGSCPSTPQRHADSEFSIYRRETLSDDHRRRDQEVKKYVTKKHHLAKRHLLPLAGGAPFITCFFCFKQLQLPADFLLSKRKYHQLRCGVCLEVLRFSLISRTHLVPYTPTADAPPPSEVDEHIGGLHMRFSASSSHASNCPNMDPVSCSEDYGLPFCQSGSTDRDPVQTSLRSAESSLYEHRKNPKEKHELSGPSSSMSKTKKVSSEIEELPRKGGGSPLHRLMGYSSPSRLIYGYEPSCSSWYYPAED</sequence>
<feature type="compositionally biased region" description="Basic and acidic residues" evidence="1">
    <location>
        <begin position="890"/>
        <end position="903"/>
    </location>
</feature>
<dbReference type="InterPro" id="IPR021480">
    <property type="entry name" value="Zinc_ribbon_12"/>
</dbReference>
<feature type="compositionally biased region" description="Polar residues" evidence="1">
    <location>
        <begin position="392"/>
        <end position="401"/>
    </location>
</feature>
<feature type="region of interest" description="Disordered" evidence="1">
    <location>
        <begin position="1453"/>
        <end position="1516"/>
    </location>
</feature>
<feature type="compositionally biased region" description="Polar residues" evidence="1">
    <location>
        <begin position="498"/>
        <end position="507"/>
    </location>
</feature>
<evidence type="ECO:0000259" key="3">
    <source>
        <dbReference type="Pfam" id="PF22910"/>
    </source>
</evidence>
<feature type="region of interest" description="Disordered" evidence="1">
    <location>
        <begin position="1134"/>
        <end position="1157"/>
    </location>
</feature>
<feature type="compositionally biased region" description="Basic and acidic residues" evidence="1">
    <location>
        <begin position="1472"/>
        <end position="1485"/>
    </location>
</feature>
<feature type="compositionally biased region" description="Basic and acidic residues" evidence="1">
    <location>
        <begin position="1498"/>
        <end position="1507"/>
    </location>
</feature>
<feature type="region of interest" description="Disordered" evidence="1">
    <location>
        <begin position="1013"/>
        <end position="1062"/>
    </location>
</feature>
<protein>
    <recommendedName>
        <fullName evidence="6">Zinc-ribbon domain-containing protein</fullName>
    </recommendedName>
</protein>
<feature type="compositionally biased region" description="Polar residues" evidence="1">
    <location>
        <begin position="659"/>
        <end position="668"/>
    </location>
</feature>